<dbReference type="HOGENOM" id="CLU_167517_0_0_9"/>
<gene>
    <name evidence="1" type="ordered locus">Ethha_0922</name>
</gene>
<organism evidence="1 2">
    <name type="scientific">Ethanoligenens harbinense (strain DSM 18485 / JCM 12961 / CGMCC 1.5033 / YUAN-3)</name>
    <dbReference type="NCBI Taxonomy" id="663278"/>
    <lineage>
        <taxon>Bacteria</taxon>
        <taxon>Bacillati</taxon>
        <taxon>Bacillota</taxon>
        <taxon>Clostridia</taxon>
        <taxon>Eubacteriales</taxon>
        <taxon>Oscillospiraceae</taxon>
        <taxon>Ethanoligenens</taxon>
    </lineage>
</organism>
<dbReference type="EMBL" id="CP002400">
    <property type="protein sequence ID" value="ADU26481.1"/>
    <property type="molecule type" value="Genomic_DNA"/>
</dbReference>
<proteinExistence type="predicted"/>
<dbReference type="RefSeq" id="WP_013484845.1">
    <property type="nucleotide sequence ID" value="NC_014828.1"/>
</dbReference>
<dbReference type="STRING" id="663278.Ethha_0922"/>
<name>E6U3R4_ETHHY</name>
<evidence type="ECO:0000313" key="1">
    <source>
        <dbReference type="EMBL" id="ADU26481.1"/>
    </source>
</evidence>
<dbReference type="KEGG" id="eha:Ethha_0922"/>
<accession>E6U3R4</accession>
<sequence>MGTMQFDGAIMENGGAPFGIVHVTPPIPGNVRKMDFVVSLAGRRLGNIPIVLATRDQADGSLAFFGREDHLRYLSGIPVSDISWKKYTVVE</sequence>
<keyword evidence="2" id="KW-1185">Reference proteome</keyword>
<evidence type="ECO:0000313" key="2">
    <source>
        <dbReference type="Proteomes" id="UP000001551"/>
    </source>
</evidence>
<protein>
    <submittedName>
        <fullName evidence="1">Uncharacterized protein</fullName>
    </submittedName>
</protein>
<dbReference type="Proteomes" id="UP000001551">
    <property type="component" value="Chromosome"/>
</dbReference>
<dbReference type="AlphaFoldDB" id="E6U3R4"/>
<reference evidence="1 2" key="1">
    <citation type="submission" date="2010-12" db="EMBL/GenBank/DDBJ databases">
        <title>Complete sequence of Ethanoligenens harbinense YUAN-3.</title>
        <authorList>
            <person name="Lucas S."/>
            <person name="Copeland A."/>
            <person name="Lapidus A."/>
            <person name="Cheng J.-F."/>
            <person name="Bruce D."/>
            <person name="Goodwin L."/>
            <person name="Pitluck S."/>
            <person name="Chertkov O."/>
            <person name="Misra M."/>
            <person name="Detter J.C."/>
            <person name="Han C."/>
            <person name="Tapia R."/>
            <person name="Land M."/>
            <person name="Hauser L."/>
            <person name="Jeffries C."/>
            <person name="Kyrpides N."/>
            <person name="Ivanova N."/>
            <person name="Mikhailova N."/>
            <person name="Wang A."/>
            <person name="Mouttaki H."/>
            <person name="He Z."/>
            <person name="Zhou J."/>
            <person name="Hemme C.L."/>
            <person name="Woyke T."/>
        </authorList>
    </citation>
    <scope>NUCLEOTIDE SEQUENCE [LARGE SCALE GENOMIC DNA]</scope>
    <source>
        <strain evidence="2">DSM 18485 / JCM 12961 / CGMCC 1.5033 / YUAN-3</strain>
    </source>
</reference>